<evidence type="ECO:0000256" key="10">
    <source>
        <dbReference type="NCBIfam" id="TIGR01163"/>
    </source>
</evidence>
<feature type="binding site" evidence="14">
    <location>
        <position position="67"/>
    </location>
    <ligand>
        <name>substrate</name>
    </ligand>
</feature>
<feature type="active site" description="Proton acceptor" evidence="12">
    <location>
        <position position="36"/>
    </location>
</feature>
<sequence length="217" mass="23810">MKKVIVAPSVLSLDYAKVETQLAQVVKANTPWLHFDVMDGHFVDAITFGPNVLKGFKKATNLFMDVHIMVDQPVKVAKQMIDAGADMITFHVESLDSENEIHQLIASIKRQGCKAGITARPGTQIANILPYLASVDLVLVMSVEPGKGGQSFMPEALDKIAYFDTYRKEHNLNYVIEVDGGINKDTGELCKKAGVDVLVAGSYVFEGDIEERIQSLV</sequence>
<accession>A0A4R7ZHT3</accession>
<dbReference type="EMBL" id="SODD01000021">
    <property type="protein sequence ID" value="TDW16636.1"/>
    <property type="molecule type" value="Genomic_DNA"/>
</dbReference>
<organism evidence="15 16">
    <name type="scientific">Breznakia blatticola</name>
    <dbReference type="NCBI Taxonomy" id="1754012"/>
    <lineage>
        <taxon>Bacteria</taxon>
        <taxon>Bacillati</taxon>
        <taxon>Bacillota</taxon>
        <taxon>Erysipelotrichia</taxon>
        <taxon>Erysipelotrichales</taxon>
        <taxon>Erysipelotrichaceae</taxon>
        <taxon>Breznakia</taxon>
    </lineage>
</organism>
<comment type="cofactor">
    <cofactor evidence="2">
        <name>Mn(2+)</name>
        <dbReference type="ChEBI" id="CHEBI:29035"/>
    </cofactor>
</comment>
<evidence type="ECO:0000313" key="16">
    <source>
        <dbReference type="Proteomes" id="UP000294743"/>
    </source>
</evidence>
<dbReference type="NCBIfam" id="NF004076">
    <property type="entry name" value="PRK05581.1-4"/>
    <property type="match status" value="1"/>
</dbReference>
<dbReference type="CDD" id="cd00429">
    <property type="entry name" value="RPE"/>
    <property type="match status" value="1"/>
</dbReference>
<dbReference type="PROSITE" id="PS01086">
    <property type="entry name" value="RIBUL_P_3_EPIMER_2"/>
    <property type="match status" value="1"/>
</dbReference>
<dbReference type="InterPro" id="IPR013785">
    <property type="entry name" value="Aldolase_TIM"/>
</dbReference>
<gene>
    <name evidence="15" type="ORF">EDD63_12126</name>
</gene>
<comment type="cofactor">
    <cofactor evidence="4">
        <name>Zn(2+)</name>
        <dbReference type="ChEBI" id="CHEBI:29105"/>
    </cofactor>
</comment>
<evidence type="ECO:0000256" key="12">
    <source>
        <dbReference type="PIRSR" id="PIRSR001461-1"/>
    </source>
</evidence>
<dbReference type="GO" id="GO:0004750">
    <property type="term" value="F:D-ribulose-phosphate 3-epimerase activity"/>
    <property type="evidence" value="ECO:0007669"/>
    <property type="project" value="UniProtKB-UniRule"/>
</dbReference>
<dbReference type="EC" id="5.1.3.1" evidence="7 10"/>
<dbReference type="Proteomes" id="UP000294743">
    <property type="component" value="Unassembled WGS sequence"/>
</dbReference>
<evidence type="ECO:0000313" key="15">
    <source>
        <dbReference type="EMBL" id="TDW16636.1"/>
    </source>
</evidence>
<feature type="binding site" evidence="13">
    <location>
        <position position="34"/>
    </location>
    <ligand>
        <name>a divalent metal cation</name>
        <dbReference type="ChEBI" id="CHEBI:60240"/>
    </ligand>
</feature>
<evidence type="ECO:0000256" key="2">
    <source>
        <dbReference type="ARBA" id="ARBA00001936"/>
    </source>
</evidence>
<dbReference type="GO" id="GO:0005975">
    <property type="term" value="P:carbohydrate metabolic process"/>
    <property type="evidence" value="ECO:0007669"/>
    <property type="project" value="InterPro"/>
</dbReference>
<dbReference type="NCBIfam" id="TIGR01163">
    <property type="entry name" value="rpe"/>
    <property type="match status" value="1"/>
</dbReference>
<evidence type="ECO:0000256" key="4">
    <source>
        <dbReference type="ARBA" id="ARBA00001947"/>
    </source>
</evidence>
<dbReference type="FunFam" id="3.20.20.70:FF:000004">
    <property type="entry name" value="Ribulose-phosphate 3-epimerase"/>
    <property type="match status" value="1"/>
</dbReference>
<proteinExistence type="inferred from homology"/>
<comment type="catalytic activity">
    <reaction evidence="1 11">
        <text>D-ribulose 5-phosphate = D-xylulose 5-phosphate</text>
        <dbReference type="Rhea" id="RHEA:13677"/>
        <dbReference type="ChEBI" id="CHEBI:57737"/>
        <dbReference type="ChEBI" id="CHEBI:58121"/>
        <dbReference type="EC" id="5.1.3.1"/>
    </reaction>
</comment>
<dbReference type="Pfam" id="PF00834">
    <property type="entry name" value="Ribul_P_3_epim"/>
    <property type="match status" value="1"/>
</dbReference>
<dbReference type="AlphaFoldDB" id="A0A4R7ZHT3"/>
<keyword evidence="8 13" id="KW-0479">Metal-binding</keyword>
<comment type="cofactor">
    <cofactor evidence="3">
        <name>Co(2+)</name>
        <dbReference type="ChEBI" id="CHEBI:48828"/>
    </cofactor>
</comment>
<protein>
    <recommendedName>
        <fullName evidence="7 10">Ribulose-phosphate 3-epimerase</fullName>
        <ecNumber evidence="7 10">5.1.3.1</ecNumber>
    </recommendedName>
</protein>
<dbReference type="PIRSF" id="PIRSF001461">
    <property type="entry name" value="RPE"/>
    <property type="match status" value="1"/>
</dbReference>
<comment type="cofactor">
    <cofactor evidence="13">
        <name>a divalent metal cation</name>
        <dbReference type="ChEBI" id="CHEBI:60240"/>
    </cofactor>
    <text evidence="13">Binds 1 divalent metal cation per subunit.</text>
</comment>
<dbReference type="GO" id="GO:0005737">
    <property type="term" value="C:cytoplasm"/>
    <property type="evidence" value="ECO:0007669"/>
    <property type="project" value="UniProtKB-ARBA"/>
</dbReference>
<feature type="binding site" evidence="14">
    <location>
        <position position="9"/>
    </location>
    <ligand>
        <name>substrate</name>
    </ligand>
</feature>
<keyword evidence="11" id="KW-0119">Carbohydrate metabolism</keyword>
<dbReference type="Gene3D" id="3.20.20.70">
    <property type="entry name" value="Aldolase class I"/>
    <property type="match status" value="1"/>
</dbReference>
<dbReference type="OrthoDB" id="1645589at2"/>
<dbReference type="GO" id="GO:0046872">
    <property type="term" value="F:metal ion binding"/>
    <property type="evidence" value="ECO:0007669"/>
    <property type="project" value="UniProtKB-KW"/>
</dbReference>
<evidence type="ECO:0000256" key="5">
    <source>
        <dbReference type="ARBA" id="ARBA00001954"/>
    </source>
</evidence>
<comment type="caution">
    <text evidence="15">The sequence shown here is derived from an EMBL/GenBank/DDBJ whole genome shotgun (WGS) entry which is preliminary data.</text>
</comment>
<reference evidence="15 16" key="1">
    <citation type="submission" date="2019-03" db="EMBL/GenBank/DDBJ databases">
        <title>Genomic Encyclopedia of Type Strains, Phase IV (KMG-IV): sequencing the most valuable type-strain genomes for metagenomic binning, comparative biology and taxonomic classification.</title>
        <authorList>
            <person name="Goeker M."/>
        </authorList>
    </citation>
    <scope>NUCLEOTIDE SEQUENCE [LARGE SCALE GENOMIC DNA]</scope>
    <source>
        <strain evidence="15 16">DSM 28867</strain>
    </source>
</reference>
<keyword evidence="9 11" id="KW-0413">Isomerase</keyword>
<feature type="binding site" evidence="14">
    <location>
        <position position="181"/>
    </location>
    <ligand>
        <name>substrate</name>
    </ligand>
</feature>
<feature type="binding site" evidence="14">
    <location>
        <begin position="201"/>
        <end position="202"/>
    </location>
    <ligand>
        <name>substrate</name>
    </ligand>
</feature>
<dbReference type="SUPFAM" id="SSF51366">
    <property type="entry name" value="Ribulose-phoshate binding barrel"/>
    <property type="match status" value="1"/>
</dbReference>
<evidence type="ECO:0000256" key="6">
    <source>
        <dbReference type="ARBA" id="ARBA00009541"/>
    </source>
</evidence>
<dbReference type="InterPro" id="IPR026019">
    <property type="entry name" value="Ribul_P_3_epim"/>
</dbReference>
<feature type="binding site" evidence="13">
    <location>
        <position position="179"/>
    </location>
    <ligand>
        <name>a divalent metal cation</name>
        <dbReference type="ChEBI" id="CHEBI:60240"/>
    </ligand>
</feature>
<feature type="binding site" evidence="13">
    <location>
        <position position="67"/>
    </location>
    <ligand>
        <name>a divalent metal cation</name>
        <dbReference type="ChEBI" id="CHEBI:60240"/>
    </ligand>
</feature>
<feature type="binding site" evidence="14">
    <location>
        <begin position="146"/>
        <end position="149"/>
    </location>
    <ligand>
        <name>substrate</name>
    </ligand>
</feature>
<evidence type="ECO:0000256" key="13">
    <source>
        <dbReference type="PIRSR" id="PIRSR001461-2"/>
    </source>
</evidence>
<name>A0A4R7ZHT3_9FIRM</name>
<keyword evidence="16" id="KW-1185">Reference proteome</keyword>
<keyword evidence="13" id="KW-0464">Manganese</keyword>
<dbReference type="InterPro" id="IPR000056">
    <property type="entry name" value="Ribul_P_3_epim-like"/>
</dbReference>
<dbReference type="InterPro" id="IPR011060">
    <property type="entry name" value="RibuloseP-bd_barrel"/>
</dbReference>
<feature type="binding site" evidence="13">
    <location>
        <position position="36"/>
    </location>
    <ligand>
        <name>a divalent metal cation</name>
        <dbReference type="ChEBI" id="CHEBI:60240"/>
    </ligand>
</feature>
<evidence type="ECO:0000256" key="7">
    <source>
        <dbReference type="ARBA" id="ARBA00013188"/>
    </source>
</evidence>
<dbReference type="GO" id="GO:0006098">
    <property type="term" value="P:pentose-phosphate shunt"/>
    <property type="evidence" value="ECO:0007669"/>
    <property type="project" value="UniProtKB-UniRule"/>
</dbReference>
<dbReference type="RefSeq" id="WP_134169773.1">
    <property type="nucleotide sequence ID" value="NZ_SODD01000021.1"/>
</dbReference>
<comment type="cofactor">
    <cofactor evidence="5">
        <name>Fe(2+)</name>
        <dbReference type="ChEBI" id="CHEBI:29033"/>
    </cofactor>
</comment>
<evidence type="ECO:0000256" key="3">
    <source>
        <dbReference type="ARBA" id="ARBA00001941"/>
    </source>
</evidence>
<feature type="active site" description="Proton donor" evidence="12">
    <location>
        <position position="179"/>
    </location>
</feature>
<evidence type="ECO:0000256" key="8">
    <source>
        <dbReference type="ARBA" id="ARBA00022723"/>
    </source>
</evidence>
<keyword evidence="13" id="KW-0170">Cobalt</keyword>
<dbReference type="PANTHER" id="PTHR11749">
    <property type="entry name" value="RIBULOSE-5-PHOSPHATE-3-EPIMERASE"/>
    <property type="match status" value="1"/>
</dbReference>
<evidence type="ECO:0000256" key="1">
    <source>
        <dbReference type="ARBA" id="ARBA00001782"/>
    </source>
</evidence>
<comment type="similarity">
    <text evidence="6 11">Belongs to the ribulose-phosphate 3-epimerase family.</text>
</comment>
<evidence type="ECO:0000256" key="11">
    <source>
        <dbReference type="PIRNR" id="PIRNR001461"/>
    </source>
</evidence>
<evidence type="ECO:0000256" key="9">
    <source>
        <dbReference type="ARBA" id="ARBA00023235"/>
    </source>
</evidence>
<keyword evidence="13" id="KW-0862">Zinc</keyword>
<evidence type="ECO:0000256" key="14">
    <source>
        <dbReference type="PIRSR" id="PIRSR001461-3"/>
    </source>
</evidence>